<feature type="binding site" evidence="1">
    <location>
        <position position="220"/>
    </location>
    <ligand>
        <name>Mg(2+)</name>
        <dbReference type="ChEBI" id="CHEBI:18420"/>
        <label>3</label>
    </ligand>
</feature>
<dbReference type="InterPro" id="IPR010918">
    <property type="entry name" value="PurM-like_C_dom"/>
</dbReference>
<dbReference type="NCBIfam" id="TIGR01379">
    <property type="entry name" value="thiL"/>
    <property type="match status" value="1"/>
</dbReference>
<dbReference type="InterPro" id="IPR006283">
    <property type="entry name" value="ThiL-like"/>
</dbReference>
<keyword evidence="5" id="KW-1185">Reference proteome</keyword>
<keyword evidence="1" id="KW-0460">Magnesium</keyword>
<keyword evidence="1" id="KW-0418">Kinase</keyword>
<proteinExistence type="inferred from homology"/>
<feature type="binding site" evidence="1">
    <location>
        <position position="84"/>
    </location>
    <ligand>
        <name>Mg(2+)</name>
        <dbReference type="ChEBI" id="CHEBI:18420"/>
        <label>2</label>
    </ligand>
</feature>
<dbReference type="HAMAP" id="MF_02128">
    <property type="entry name" value="TMP_kinase"/>
    <property type="match status" value="1"/>
</dbReference>
<feature type="domain" description="PurM-like N-terminal" evidence="2">
    <location>
        <begin position="38"/>
        <end position="149"/>
    </location>
</feature>
<feature type="binding site" evidence="1">
    <location>
        <position position="84"/>
    </location>
    <ligand>
        <name>Mg(2+)</name>
        <dbReference type="ChEBI" id="CHEBI:18420"/>
        <label>3</label>
    </ligand>
</feature>
<dbReference type="EMBL" id="JRHO01000009">
    <property type="protein sequence ID" value="KGK99249.1"/>
    <property type="molecule type" value="Genomic_DNA"/>
</dbReference>
<comment type="miscellaneous">
    <text evidence="1">Reaction mechanism of ThiL seems to utilize a direct, inline transfer of the gamma-phosphate of ATP to TMP rather than a phosphorylated enzyme intermediate.</text>
</comment>
<feature type="binding site" evidence="1">
    <location>
        <position position="55"/>
    </location>
    <ligand>
        <name>Mg(2+)</name>
        <dbReference type="ChEBI" id="CHEBI:18420"/>
        <label>1</label>
    </ligand>
</feature>
<dbReference type="Gene3D" id="3.30.1330.10">
    <property type="entry name" value="PurM-like, N-terminal domain"/>
    <property type="match status" value="1"/>
</dbReference>
<comment type="function">
    <text evidence="1">Catalyzes the ATP-dependent phosphorylation of thiamine-monophosphate (TMP) to form thiamine-pyrophosphate (TPP), the active form of vitamin B1.</text>
</comment>
<dbReference type="GO" id="GO:0000287">
    <property type="term" value="F:magnesium ion binding"/>
    <property type="evidence" value="ECO:0007669"/>
    <property type="project" value="UniProtKB-UniRule"/>
</dbReference>
<comment type="caution">
    <text evidence="4">The sequence shown here is derived from an EMBL/GenBank/DDBJ whole genome shotgun (WGS) entry which is preliminary data.</text>
</comment>
<dbReference type="EC" id="2.7.4.16" evidence="1"/>
<protein>
    <recommendedName>
        <fullName evidence="1">Thiamine-monophosphate kinase</fullName>
        <shortName evidence="1">TMP kinase</shortName>
        <shortName evidence="1">Thiamine-phosphate kinase</shortName>
        <ecNumber evidence="1">2.7.4.16</ecNumber>
    </recommendedName>
</protein>
<dbReference type="RefSeq" id="WP_048193659.1">
    <property type="nucleotide sequence ID" value="NZ_CAAGSM010000002.1"/>
</dbReference>
<dbReference type="CDD" id="cd02194">
    <property type="entry name" value="ThiL"/>
    <property type="match status" value="1"/>
</dbReference>
<feature type="binding site" evidence="1">
    <location>
        <position position="132"/>
    </location>
    <ligand>
        <name>Mg(2+)</name>
        <dbReference type="ChEBI" id="CHEBI:18420"/>
        <label>1</label>
    </ligand>
</feature>
<reference evidence="4 5" key="1">
    <citation type="submission" date="2014-09" db="EMBL/GenBank/DDBJ databases">
        <title>Draft genome sequence of an obligately methylotrophic methanogen, Methanococcoides methylutens, isolated from marine sediment.</title>
        <authorList>
            <person name="Guan Y."/>
            <person name="Ngugi D.K."/>
            <person name="Blom J."/>
            <person name="Ali S."/>
            <person name="Ferry J.G."/>
            <person name="Stingl U."/>
        </authorList>
    </citation>
    <scope>NUCLEOTIDE SEQUENCE [LARGE SCALE GENOMIC DNA]</scope>
    <source>
        <strain evidence="4 5">DSM 2657</strain>
    </source>
</reference>
<feature type="binding site" evidence="1">
    <location>
        <position position="63"/>
    </location>
    <ligand>
        <name>substrate</name>
    </ligand>
</feature>
<dbReference type="AlphaFoldDB" id="A0A099T2Z3"/>
<name>A0A099T2Z3_METMT</name>
<feature type="binding site" evidence="1">
    <location>
        <position position="223"/>
    </location>
    <ligand>
        <name>Mg(2+)</name>
        <dbReference type="ChEBI" id="CHEBI:18420"/>
        <label>5</label>
    </ligand>
</feature>
<dbReference type="GO" id="GO:0009228">
    <property type="term" value="P:thiamine biosynthetic process"/>
    <property type="evidence" value="ECO:0007669"/>
    <property type="project" value="UniProtKB-KW"/>
</dbReference>
<dbReference type="PANTHER" id="PTHR30270">
    <property type="entry name" value="THIAMINE-MONOPHOSPHATE KINASE"/>
    <property type="match status" value="1"/>
</dbReference>
<accession>A0A099T2Z3</accession>
<dbReference type="Proteomes" id="UP000029859">
    <property type="component" value="Unassembled WGS sequence"/>
</dbReference>
<dbReference type="OrthoDB" id="45909at2157"/>
<dbReference type="GO" id="GO:0009229">
    <property type="term" value="P:thiamine diphosphate biosynthetic process"/>
    <property type="evidence" value="ECO:0007669"/>
    <property type="project" value="UniProtKB-UniRule"/>
</dbReference>
<dbReference type="UniPathway" id="UPA00060">
    <property type="reaction ID" value="UER00142"/>
</dbReference>
<evidence type="ECO:0000256" key="1">
    <source>
        <dbReference type="HAMAP-Rule" id="MF_02128"/>
    </source>
</evidence>
<evidence type="ECO:0000259" key="2">
    <source>
        <dbReference type="Pfam" id="PF00586"/>
    </source>
</evidence>
<feature type="binding site" evidence="1">
    <location>
        <position position="222"/>
    </location>
    <ligand>
        <name>ATP</name>
        <dbReference type="ChEBI" id="CHEBI:30616"/>
    </ligand>
</feature>
<dbReference type="InterPro" id="IPR036676">
    <property type="entry name" value="PurM-like_C_sf"/>
</dbReference>
<keyword evidence="1" id="KW-0067">ATP-binding</keyword>
<dbReference type="GO" id="GO:0009030">
    <property type="term" value="F:thiamine-phosphate kinase activity"/>
    <property type="evidence" value="ECO:0007669"/>
    <property type="project" value="UniProtKB-UniRule"/>
</dbReference>
<evidence type="ECO:0000259" key="3">
    <source>
        <dbReference type="Pfam" id="PF02769"/>
    </source>
</evidence>
<keyword evidence="1" id="KW-0479">Metal-binding</keyword>
<feature type="binding site" evidence="1">
    <location>
        <position position="39"/>
    </location>
    <ligand>
        <name>Mg(2+)</name>
        <dbReference type="ChEBI" id="CHEBI:18420"/>
        <label>4</label>
    </ligand>
</feature>
<dbReference type="Pfam" id="PF00586">
    <property type="entry name" value="AIRS"/>
    <property type="match status" value="1"/>
</dbReference>
<comment type="caution">
    <text evidence="1">Lacks conserved residue(s) required for the propagation of feature annotation.</text>
</comment>
<gene>
    <name evidence="1" type="primary">thiL</name>
    <name evidence="4" type="ORF">LI82_04320</name>
</gene>
<evidence type="ECO:0000313" key="4">
    <source>
        <dbReference type="EMBL" id="KGK99249.1"/>
    </source>
</evidence>
<comment type="pathway">
    <text evidence="1">Cofactor biosynthesis; thiamine diphosphate biosynthesis; thiamine diphosphate from thiamine phosphate: step 1/1.</text>
</comment>
<feature type="binding site" evidence="1">
    <location>
        <position position="157"/>
    </location>
    <ligand>
        <name>ATP</name>
        <dbReference type="ChEBI" id="CHEBI:30616"/>
    </ligand>
</feature>
<comment type="catalytic activity">
    <reaction evidence="1">
        <text>thiamine phosphate + ATP = thiamine diphosphate + ADP</text>
        <dbReference type="Rhea" id="RHEA:15913"/>
        <dbReference type="ChEBI" id="CHEBI:30616"/>
        <dbReference type="ChEBI" id="CHEBI:37575"/>
        <dbReference type="ChEBI" id="CHEBI:58937"/>
        <dbReference type="ChEBI" id="CHEBI:456216"/>
        <dbReference type="EC" id="2.7.4.16"/>
    </reaction>
</comment>
<keyword evidence="1" id="KW-0547">Nucleotide-binding</keyword>
<dbReference type="Gene3D" id="3.90.650.10">
    <property type="entry name" value="PurM-like C-terminal domain"/>
    <property type="match status" value="1"/>
</dbReference>
<comment type="similarity">
    <text evidence="1">Belongs to the thiamine-monophosphate kinase family.</text>
</comment>
<feature type="binding site" evidence="1">
    <location>
        <position position="84"/>
    </location>
    <ligand>
        <name>Mg(2+)</name>
        <dbReference type="ChEBI" id="CHEBI:18420"/>
        <label>4</label>
    </ligand>
</feature>
<evidence type="ECO:0000313" key="5">
    <source>
        <dbReference type="Proteomes" id="UP000029859"/>
    </source>
</evidence>
<dbReference type="GO" id="GO:0005524">
    <property type="term" value="F:ATP binding"/>
    <property type="evidence" value="ECO:0007669"/>
    <property type="project" value="UniProtKB-UniRule"/>
</dbReference>
<feature type="domain" description="PurM-like C-terminal" evidence="3">
    <location>
        <begin position="161"/>
        <end position="303"/>
    </location>
</feature>
<feature type="binding site" evidence="1">
    <location>
        <position position="56"/>
    </location>
    <ligand>
        <name>Mg(2+)</name>
        <dbReference type="ChEBI" id="CHEBI:18420"/>
        <label>2</label>
    </ligand>
</feature>
<dbReference type="InterPro" id="IPR036921">
    <property type="entry name" value="PurM-like_N_sf"/>
</dbReference>
<keyword evidence="1" id="KW-0784">Thiamine biosynthesis</keyword>
<feature type="binding site" evidence="1">
    <location>
        <position position="56"/>
    </location>
    <ligand>
        <name>Mg(2+)</name>
        <dbReference type="ChEBI" id="CHEBI:18420"/>
        <label>1</label>
    </ligand>
</feature>
<dbReference type="PIRSF" id="PIRSF005303">
    <property type="entry name" value="Thiam_monoph_kin"/>
    <property type="match status" value="1"/>
</dbReference>
<sequence>MDRSDLISDIAERKLVSRLCGIFSQDECGSIMAGAGKDDCAVLDISDEDCMVITTDMLHLKTDFPAAMTPWQIGWMSAAVNLSDVASMGAKPMGFLSALGVTKDMQLGDAEDISRGMDACAKFCDTSVIGGDIDLHDELTITGTALGMVKKEHLLRRTGAKPGDLVCVTGNAGSAGAALLAIQHDLDVSDELLNTLLEPVPRTDEGQKLAKTGAVTSMMDTSDGLAMSLYDLMDSNGIGFRIYEGQLPIDDEVCSLVGEDDALELALYTGGDFELLFTVSPSMVEAAKSVCYLNVVGEVTDDTLITMINREDAEVSIYRKGYVHLGRFDNI</sequence>
<feature type="binding site" evidence="1">
    <location>
        <position position="322"/>
    </location>
    <ligand>
        <name>substrate</name>
    </ligand>
</feature>
<dbReference type="InterPro" id="IPR016188">
    <property type="entry name" value="PurM-like_N"/>
</dbReference>
<feature type="binding site" evidence="1">
    <location>
        <position position="54"/>
    </location>
    <ligand>
        <name>Mg(2+)</name>
        <dbReference type="ChEBI" id="CHEBI:18420"/>
        <label>4</label>
    </ligand>
</feature>
<keyword evidence="1" id="KW-0808">Transferase</keyword>
<feature type="binding site" evidence="1">
    <location>
        <begin position="131"/>
        <end position="132"/>
    </location>
    <ligand>
        <name>ATP</name>
        <dbReference type="ChEBI" id="CHEBI:30616"/>
    </ligand>
</feature>
<dbReference type="SUPFAM" id="SSF55326">
    <property type="entry name" value="PurM N-terminal domain-like"/>
    <property type="match status" value="1"/>
</dbReference>
<dbReference type="PANTHER" id="PTHR30270:SF3">
    <property type="entry name" value="THIAMINE-MONOPHOSPHATE KINASE"/>
    <property type="match status" value="1"/>
</dbReference>
<feature type="binding site" evidence="1">
    <location>
        <position position="39"/>
    </location>
    <ligand>
        <name>Mg(2+)</name>
        <dbReference type="ChEBI" id="CHEBI:18420"/>
        <label>3</label>
    </ligand>
</feature>
<dbReference type="Pfam" id="PF02769">
    <property type="entry name" value="AIRS_C"/>
    <property type="match status" value="1"/>
</dbReference>
<organism evidence="4 5">
    <name type="scientific">Methanococcoides methylutens</name>
    <dbReference type="NCBI Taxonomy" id="2226"/>
    <lineage>
        <taxon>Archaea</taxon>
        <taxon>Methanobacteriati</taxon>
        <taxon>Methanobacteriota</taxon>
        <taxon>Stenosarchaea group</taxon>
        <taxon>Methanomicrobia</taxon>
        <taxon>Methanosarcinales</taxon>
        <taxon>Methanosarcinaceae</taxon>
        <taxon>Methanococcoides</taxon>
    </lineage>
</organism>
<dbReference type="SUPFAM" id="SSF56042">
    <property type="entry name" value="PurM C-terminal domain-like"/>
    <property type="match status" value="1"/>
</dbReference>